<dbReference type="InterPro" id="IPR008896">
    <property type="entry name" value="TIC214"/>
</dbReference>
<keyword evidence="2 4" id="KW-0150">Chloroplast</keyword>
<feature type="compositionally biased region" description="Basic and acidic residues" evidence="3">
    <location>
        <begin position="1512"/>
        <end position="1523"/>
    </location>
</feature>
<comment type="function">
    <text evidence="2">Involved in protein precursor import into chloroplasts. May be part of an intermediate translocation complex acting as a protein-conducting channel at the inner envelope.</text>
</comment>
<organism evidence="4">
    <name type="scientific">Penthorum chinense</name>
    <dbReference type="NCBI Taxonomy" id="49684"/>
    <lineage>
        <taxon>Eukaryota</taxon>
        <taxon>Viridiplantae</taxon>
        <taxon>Streptophyta</taxon>
        <taxon>Embryophyta</taxon>
        <taxon>Tracheophyta</taxon>
        <taxon>Spermatophyta</taxon>
        <taxon>Magnoliopsida</taxon>
        <taxon>eudicotyledons</taxon>
        <taxon>Gunneridae</taxon>
        <taxon>Pentapetalae</taxon>
        <taxon>Saxifragales</taxon>
        <taxon>Penthoraceae</taxon>
        <taxon>Penthorum</taxon>
    </lineage>
</organism>
<sequence length="1805" mass="215260">MILKSFLLGNLVSLCMKIINSVVVVGLYYGFLTTFSIGPSYLFLLRAQVMEEGTEKKVSATTGFITGQLMMFISIYYAPLHLALGRPHTITVLAIPYLLFHFFWNNHKHFFDYGSTTRNSMRNLSIQCVFLNNLIFQLFNHFILPSSMLARLVNIYMFRCNNKMLFVTSSFVGWLIGHILFMKWVELVLVWIRQNHSIRSNVLIRSNKYLVSEVRNSMARIFSILLFITCVYYLGRIPSPILTKKLKEASVTEERGESKEERDVEIETTSETKWTKEEQEGSTEEDPSPSLFSEEKEDPYKIDETEEIRVNGREKTKDEFHFHFKETCYKKSPVYETSYLDGNQEKENSKLEILKVKDSQIQIKKEENVNQNLFWFEKPIVNILFDYKRWKRPFRYIKNNRFENSIRNEMSQYFFYTCQSDGKERISFTYPPSLPTFFEMIQRKMSLFITEKLSSDELYNRWVYTNEQKEINLSNEFINRIGTLESGSLALDILTRLCNDETQKEYLPKKYDPLLNGSYRGKKKNLSSSIINENFRGNSTETFWINKIHDILFANDYREFEHKRDTFDRKALSTEIKEINKKVPRWSYKLIDDLEQQERETETEEDMPEDPGIRSRKAKRVVIFTDNQQNTDTYTNTTDTNNPDPTDEVALIRYSQQSDFRRDLIKGSMRAQRRKIVIWELFEANVHSPLFLDRIEKSPLFSFNISGLRKLIFRNWTEKNTEFIISDYVEEETQEREKNEKDKREEDKREEKVRIEIAETWDSIVFAQIIRGSVLVTQSFLRKYIILPSLIIAKNVGRILLFQFPEWSEDIKGWNKEMHVKCTYNGVQLSETEFPKNWLTDGIQIKILFPFCLKPWHRSKLASTHGDRMKKKGQKEDFCFLTVWGMETELPFGSPRKRSSFFEPIFKELGKKIIKLKKNFFLVLKVLKERTNFFLTVSKETKKWVSQNVLVIKRIIKELSKINPILLFGLSEIYESSETKKEKDWIISNSNQMIHESSIQIVSMDWTNYSLTEKKKKDLTDRTSTIRKEIEQITKEKKTELKTPKINSSPNKKSTDTKKLESKKNIWQILKRKNTRLIRKSDYFFKLFIERIYIDILLSLINIPRINAQLFFESTQKIIDKSIYNNETNPQRIVDTTKKNTINFLKSLLYISNKNKNSEIFCDLSSLSQAYVLYKLSQNQIINLYNNLEHNGRSLFLKNEKKKSFGTQRVFHCELRDKKLQNSVINQWKNWLRGHYQYDLSEIRWSKLVPQNWRSRINQHSMAQNKDLKKWNSYEELIHYEKENYSKVNSLSNQKDKFKKHYRYDLLSYRYINYEDKKNSYIYVSPLQVNNNQEIAYNYNTNNLPGDILINNYLGKDNIMDIEKNMYRKYFDWRILNFCLRKKVHFEGWIDTGNKSKKNTKTSNYQIIDKIDKKGLFYLKIHQDQENTPSQKFFDWMGMNEEILNRPISNLELWFFPEFMLLYNAYKIKPWVIPMKLLLFNENENVSENKNLTGKQKGDLFISSHKKKSLELETQNKEEKEPVDQGNLGSVLSNQEKDVDEDYTGSDIKKRRKKKQYKSNTEAELDFFLKRYLLFQLRWDESLNQRVINNIKVYCLLLRLINPREIATASIQRGEMSLDIMLIHKDLTLTELMKKGILIIEPIRLSVKNDGQFIMYQTISISLVHKSKYQTNQRYPNKRYVDKKIFDKSIARHQRITGNRDKKNYDFLVLENILSPRRRRELRILICFYSLNRNDIDINPVGNGVKNCVQFLDDSKYLEKLKFFLWPNYRLEDLACMNRYWFDTNNGSRFSMVRIHMYPQLKNRR</sequence>
<accession>V5IZK8</accession>
<comment type="subunit">
    <text evidence="2">Part of the Tic complex.</text>
</comment>
<gene>
    <name evidence="4" type="primary">ycf1</name>
    <name evidence="2" type="synonym">TIC214</name>
</gene>
<name>V5IZK8_9MAGN</name>
<feature type="transmembrane region" description="Helical" evidence="2">
    <location>
        <begin position="218"/>
        <end position="235"/>
    </location>
</feature>
<dbReference type="Pfam" id="PF05758">
    <property type="entry name" value="Ycf1"/>
    <property type="match status" value="1"/>
</dbReference>
<keyword evidence="2" id="KW-1001">Plastid inner membrane</keyword>
<evidence type="ECO:0000256" key="1">
    <source>
        <dbReference type="ARBA" id="ARBA00004141"/>
    </source>
</evidence>
<proteinExistence type="inferred from homology"/>
<evidence type="ECO:0000313" key="4">
    <source>
        <dbReference type="EMBL" id="AFR25716.1"/>
    </source>
</evidence>
<comment type="similarity">
    <text evidence="2">Belongs to the TIC214 family.</text>
</comment>
<dbReference type="EMBL" id="JX436155">
    <property type="protein sequence ID" value="AFR25716.1"/>
    <property type="molecule type" value="Genomic_DNA"/>
</dbReference>
<dbReference type="PANTHER" id="PTHR33163">
    <property type="entry name" value="PROTEIN TIC 214-RELATED"/>
    <property type="match status" value="1"/>
</dbReference>
<feature type="region of interest" description="Disordered" evidence="3">
    <location>
        <begin position="252"/>
        <end position="308"/>
    </location>
</feature>
<comment type="subcellular location">
    <subcellularLocation>
        <location evidence="1">Membrane</location>
        <topology evidence="1">Multi-pass membrane protein</topology>
    </subcellularLocation>
    <subcellularLocation>
        <location evidence="2">Plastid</location>
        <location evidence="2">Chloroplast inner membrane</location>
    </subcellularLocation>
</comment>
<dbReference type="GeneID" id="17960905"/>
<dbReference type="GO" id="GO:0009706">
    <property type="term" value="C:chloroplast inner membrane"/>
    <property type="evidence" value="ECO:0007669"/>
    <property type="project" value="UniProtKB-SubCell"/>
</dbReference>
<feature type="transmembrane region" description="Helical" evidence="2">
    <location>
        <begin position="58"/>
        <end position="78"/>
    </location>
</feature>
<keyword evidence="2" id="KW-0812">Transmembrane</keyword>
<dbReference type="GO" id="GO:0015031">
    <property type="term" value="P:protein transport"/>
    <property type="evidence" value="ECO:0007669"/>
    <property type="project" value="UniProtKB-KW"/>
</dbReference>
<reference evidence="4" key="1">
    <citation type="journal article" date="2013" name="Genome Biol. Evol.">
        <title>Sequencing angiosperm plastid genomes made easy: a complete set of universal primers and a case study on the phylogeny of saxifragales.</title>
        <authorList>
            <person name="Dong W."/>
            <person name="Xu C."/>
            <person name="Cheng T."/>
            <person name="Lin K."/>
            <person name="Zhou S."/>
        </authorList>
    </citation>
    <scope>NUCLEOTIDE SEQUENCE</scope>
</reference>
<feature type="transmembrane region" description="Helical" evidence="2">
    <location>
        <begin position="26"/>
        <end position="46"/>
    </location>
</feature>
<keyword evidence="2" id="KW-0813">Transport</keyword>
<evidence type="ECO:0000256" key="2">
    <source>
        <dbReference type="RuleBase" id="RU364085"/>
    </source>
</evidence>
<feature type="region of interest" description="Disordered" evidence="3">
    <location>
        <begin position="1512"/>
        <end position="1531"/>
    </location>
</feature>
<feature type="transmembrane region" description="Helical" evidence="2">
    <location>
        <begin position="164"/>
        <end position="192"/>
    </location>
</feature>
<feature type="transmembrane region" description="Helical" evidence="2">
    <location>
        <begin position="84"/>
        <end position="104"/>
    </location>
</feature>
<dbReference type="PANTHER" id="PTHR33163:SF40">
    <property type="entry name" value="PROTEIN TIC 214"/>
    <property type="match status" value="1"/>
</dbReference>
<keyword evidence="2" id="KW-0472">Membrane</keyword>
<dbReference type="RefSeq" id="YP_008963536.1">
    <property type="nucleotide sequence ID" value="NC_023086.1"/>
</dbReference>
<feature type="transmembrane region" description="Helical" evidence="2">
    <location>
        <begin position="124"/>
        <end position="144"/>
    </location>
</feature>
<feature type="region of interest" description="Disordered" evidence="3">
    <location>
        <begin position="1039"/>
        <end position="1059"/>
    </location>
</feature>
<keyword evidence="2" id="KW-0653">Protein transport</keyword>
<protein>
    <recommendedName>
        <fullName evidence="2">Protein TIC 214</fullName>
    </recommendedName>
    <alternativeName>
        <fullName evidence="2">Translocon at the inner envelope membrane of chloroplasts 214</fullName>
    </alternativeName>
</protein>
<evidence type="ECO:0000256" key="3">
    <source>
        <dbReference type="SAM" id="MobiDB-lite"/>
    </source>
</evidence>
<keyword evidence="2" id="KW-1133">Transmembrane helix</keyword>
<keyword evidence="2 4" id="KW-0934">Plastid</keyword>
<geneLocation type="chloroplast" evidence="4"/>
<feature type="compositionally biased region" description="Basic and acidic residues" evidence="3">
    <location>
        <begin position="252"/>
        <end position="262"/>
    </location>
</feature>
<feature type="compositionally biased region" description="Basic and acidic residues" evidence="3">
    <location>
        <begin position="298"/>
        <end position="308"/>
    </location>
</feature>